<evidence type="ECO:0000313" key="2">
    <source>
        <dbReference type="Proteomes" id="UP000054821"/>
    </source>
</evidence>
<dbReference type="GeneID" id="36347546"/>
<sequence length="222" mass="25361">MLFEDVTTSDEKSKGKGKETYAFETRNINAIRRYWEYKFIIGSATAIEPTKRLRFVVNLDRDMAKDSQTWTGISTINRLLEMMQLGREISLSQRAMDFGKLTVDEATLQRALYTLKPSEIWLGPKKHDYAIASRDRFATLLHKARLGTIMWANGNDEVYEKELGVSMHWESPYATGVWKVTRYGEVVAGSSEVPCISGLTWQEGLKLRLEALMEALSHIIES</sequence>
<organism evidence="1 2">
    <name type="scientific">Trichoderma gamsii</name>
    <dbReference type="NCBI Taxonomy" id="398673"/>
    <lineage>
        <taxon>Eukaryota</taxon>
        <taxon>Fungi</taxon>
        <taxon>Dikarya</taxon>
        <taxon>Ascomycota</taxon>
        <taxon>Pezizomycotina</taxon>
        <taxon>Sordariomycetes</taxon>
        <taxon>Hypocreomycetidae</taxon>
        <taxon>Hypocreales</taxon>
        <taxon>Hypocreaceae</taxon>
        <taxon>Trichoderma</taxon>
    </lineage>
</organism>
<reference evidence="1 2" key="1">
    <citation type="journal article" date="2016" name="Genome Announc.">
        <title>Draft Whole-Genome Sequence of Trichoderma gamsii T6085, a Promising Biocontrol Agent of Fusarium Head Blight on Wheat.</title>
        <authorList>
            <person name="Baroncelli R."/>
            <person name="Zapparata A."/>
            <person name="Piaggeschi G."/>
            <person name="Sarrocco S."/>
            <person name="Vannacci G."/>
        </authorList>
    </citation>
    <scope>NUCLEOTIDE SEQUENCE [LARGE SCALE GENOMIC DNA]</scope>
    <source>
        <strain evidence="1 2">T6085</strain>
    </source>
</reference>
<dbReference type="RefSeq" id="XP_024405751.1">
    <property type="nucleotide sequence ID" value="XM_024549521.1"/>
</dbReference>
<protein>
    <submittedName>
        <fullName evidence="1">Uncharacterized protein</fullName>
    </submittedName>
</protein>
<dbReference type="EMBL" id="JPDN02000014">
    <property type="protein sequence ID" value="PON26369.1"/>
    <property type="molecule type" value="Genomic_DNA"/>
</dbReference>
<gene>
    <name evidence="1" type="ORF">TGAM01_v204845</name>
</gene>
<accession>A0A2P4ZPZ6</accession>
<comment type="caution">
    <text evidence="1">The sequence shown here is derived from an EMBL/GenBank/DDBJ whole genome shotgun (WGS) entry which is preliminary data.</text>
</comment>
<evidence type="ECO:0000313" key="1">
    <source>
        <dbReference type="EMBL" id="PON26369.1"/>
    </source>
</evidence>
<dbReference type="AlphaFoldDB" id="A0A2P4ZPZ6"/>
<proteinExistence type="predicted"/>
<dbReference type="Proteomes" id="UP000054821">
    <property type="component" value="Unassembled WGS sequence"/>
</dbReference>
<keyword evidence="2" id="KW-1185">Reference proteome</keyword>
<name>A0A2P4ZPZ6_9HYPO</name>